<feature type="compositionally biased region" description="Low complexity" evidence="2">
    <location>
        <begin position="93"/>
        <end position="108"/>
    </location>
</feature>
<dbReference type="SUPFAM" id="SSF48403">
    <property type="entry name" value="Ankyrin repeat"/>
    <property type="match status" value="1"/>
</dbReference>
<feature type="region of interest" description="Disordered" evidence="2">
    <location>
        <begin position="566"/>
        <end position="589"/>
    </location>
</feature>
<accession>A0A9P7UA62</accession>
<feature type="compositionally biased region" description="Low complexity" evidence="2">
    <location>
        <begin position="505"/>
        <end position="523"/>
    </location>
</feature>
<organism evidence="3 4">
    <name type="scientific">Colletotrichum scovillei</name>
    <dbReference type="NCBI Taxonomy" id="1209932"/>
    <lineage>
        <taxon>Eukaryota</taxon>
        <taxon>Fungi</taxon>
        <taxon>Dikarya</taxon>
        <taxon>Ascomycota</taxon>
        <taxon>Pezizomycotina</taxon>
        <taxon>Sordariomycetes</taxon>
        <taxon>Hypocreomycetidae</taxon>
        <taxon>Glomerellales</taxon>
        <taxon>Glomerellaceae</taxon>
        <taxon>Colletotrichum</taxon>
        <taxon>Colletotrichum acutatum species complex</taxon>
    </lineage>
</organism>
<protein>
    <recommendedName>
        <fullName evidence="5">Ankyrin repeat protein</fullName>
    </recommendedName>
</protein>
<gene>
    <name evidence="3" type="ORF">JMJ77_015089</name>
</gene>
<evidence type="ECO:0000256" key="2">
    <source>
        <dbReference type="SAM" id="MobiDB-lite"/>
    </source>
</evidence>
<dbReference type="AlphaFoldDB" id="A0A9P7UA62"/>
<dbReference type="SMART" id="SM00248">
    <property type="entry name" value="ANK"/>
    <property type="match status" value="2"/>
</dbReference>
<name>A0A9P7UA62_9PEZI</name>
<dbReference type="Pfam" id="PF00023">
    <property type="entry name" value="Ank"/>
    <property type="match status" value="1"/>
</dbReference>
<dbReference type="InterPro" id="IPR002110">
    <property type="entry name" value="Ankyrin_rpt"/>
</dbReference>
<evidence type="ECO:0008006" key="5">
    <source>
        <dbReference type="Google" id="ProtNLM"/>
    </source>
</evidence>
<keyword evidence="1" id="KW-0040">ANK repeat</keyword>
<feature type="region of interest" description="Disordered" evidence="2">
    <location>
        <begin position="499"/>
        <end position="523"/>
    </location>
</feature>
<dbReference type="InterPro" id="IPR036770">
    <property type="entry name" value="Ankyrin_rpt-contain_sf"/>
</dbReference>
<sequence length="1035" mass="112319">MAEAAEPTMDCNLPELLAQDLEFSALIFAAKNMTAGAPSPALASDEDDWHDTAEPPSVLGAPCHPNGVAQFQPLGAIDEKSSASDASHHDISDAASSSSGDSFSMAGGDLDGEDDAAESPHIRQHSVLTADTTISASSQPVIASSSSQKRVVSFGGEADGSLESWMDFEPDAPADHPELGKSLVQSPVLTPIKPVRPLSRLGDRSINESPPRAKSANAAATTGRLSNPFEGYTRPTSRARSLHLDPTAAAVAAAAKEQNRHSMHSIHSLHSVDIAVPTRCSSLKHRVSFTDDARKAISTRSRSRSHASSRHMQPDHIVAPGTDRSSIISDLKEELEPWFRYLDAHDTPTSTPRQGLAPPLLVTPRPTSRSGAAGPSRTYTTPTPRPRSQAQTRSRPTSSLSTSYTWLEDPIDIPPPPSDDQSRRIPLPPNVMESLRVSVTCFPETTLLCSSLSIETIRSYSRKVRQPAAPEALRPDTPPASPKRWRWLSSRRTTNLNRRCCSRGASSSNLDLPSSASLSPSTATLVAPPQWSRIRSVFPHGSDWLCDALYAHIVAYNYLAPMVQNSTTQSQPRPPTPTSPSSSSVITDDSIPKKAATLLGLQGMQDMTTSPPPPKSLRKRSSMFLGLRTCSASRQSQIPTPAPPTVPTMTPAAHSAAVSDVPLRELQQGLSRCIAHLVTTLRAGGSGRSMAGGDLINEVDPLVMRSLCEIVKCCEESPSTTTEVLLAIIEQFLQPEAEHDNLQGLENDGPSPTPNTAQAQEPGEARKLDMRALAELFYLGLLNARLREIIPPMLESYIRRNSSRSTTASVSTASQTDPSGLYSYILIHSAIRGNLRGVLASLDHGADINADDGIDESLAANIVTGEPTGSGLTALHWAAFKRDTAMLRLLLDRGADVQCTAYINRKRLWVPAKALVSALGFALQANYRLLPDGMTEQQRQAFVADRDTRDEEAVRILVEAGSPAFIIWFREREFNDACELERWGVARDILANTEWRRRCAEKDEYNLRPSAPLCLVRVVRGRNPSRRLTYHTNEW</sequence>
<feature type="region of interest" description="Disordered" evidence="2">
    <location>
        <begin position="194"/>
        <end position="242"/>
    </location>
</feature>
<feature type="compositionally biased region" description="Low complexity" evidence="2">
    <location>
        <begin position="579"/>
        <end position="589"/>
    </location>
</feature>
<dbReference type="Gene3D" id="1.25.40.20">
    <property type="entry name" value="Ankyrin repeat-containing domain"/>
    <property type="match status" value="1"/>
</dbReference>
<feature type="compositionally biased region" description="Basic and acidic residues" evidence="2">
    <location>
        <begin position="77"/>
        <end position="92"/>
    </location>
</feature>
<dbReference type="PROSITE" id="PS50088">
    <property type="entry name" value="ANK_REPEAT"/>
    <property type="match status" value="1"/>
</dbReference>
<evidence type="ECO:0000256" key="1">
    <source>
        <dbReference type="PROSITE-ProRule" id="PRU00023"/>
    </source>
</evidence>
<keyword evidence="4" id="KW-1185">Reference proteome</keyword>
<evidence type="ECO:0000313" key="4">
    <source>
        <dbReference type="Proteomes" id="UP000699042"/>
    </source>
</evidence>
<proteinExistence type="predicted"/>
<feature type="region of interest" description="Disordered" evidence="2">
    <location>
        <begin position="36"/>
        <end position="122"/>
    </location>
</feature>
<reference evidence="3" key="1">
    <citation type="submission" date="2021-05" db="EMBL/GenBank/DDBJ databases">
        <title>Comparative genomics of three Colletotrichum scovillei strains and genetic complementation revealed genes involved fungal growth and virulence on chili pepper.</title>
        <authorList>
            <person name="Hsieh D.-K."/>
            <person name="Chuang S.-C."/>
            <person name="Chen C.-Y."/>
            <person name="Chao Y.-T."/>
            <person name="Lu M.-Y.J."/>
            <person name="Lee M.-H."/>
            <person name="Shih M.-C."/>
        </authorList>
    </citation>
    <scope>NUCLEOTIDE SEQUENCE</scope>
    <source>
        <strain evidence="3">Coll-153</strain>
    </source>
</reference>
<dbReference type="PROSITE" id="PS50297">
    <property type="entry name" value="ANK_REP_REGION"/>
    <property type="match status" value="1"/>
</dbReference>
<comment type="caution">
    <text evidence="3">The sequence shown here is derived from an EMBL/GenBank/DDBJ whole genome shotgun (WGS) entry which is preliminary data.</text>
</comment>
<feature type="repeat" description="ANK" evidence="1">
    <location>
        <begin position="870"/>
        <end position="902"/>
    </location>
</feature>
<evidence type="ECO:0000313" key="3">
    <source>
        <dbReference type="EMBL" id="KAG7046871.1"/>
    </source>
</evidence>
<feature type="compositionally biased region" description="Low complexity" evidence="2">
    <location>
        <begin position="375"/>
        <end position="405"/>
    </location>
</feature>
<feature type="region of interest" description="Disordered" evidence="2">
    <location>
        <begin position="741"/>
        <end position="764"/>
    </location>
</feature>
<dbReference type="Proteomes" id="UP000699042">
    <property type="component" value="Unassembled WGS sequence"/>
</dbReference>
<feature type="region of interest" description="Disordered" evidence="2">
    <location>
        <begin position="294"/>
        <end position="324"/>
    </location>
</feature>
<feature type="region of interest" description="Disordered" evidence="2">
    <location>
        <begin position="346"/>
        <end position="427"/>
    </location>
</feature>
<dbReference type="EMBL" id="JAESDN010000008">
    <property type="protein sequence ID" value="KAG7046871.1"/>
    <property type="molecule type" value="Genomic_DNA"/>
</dbReference>